<comment type="similarity">
    <text evidence="2">Belongs to the ACC deaminase/D-cysteine desulfhydrase family.</text>
</comment>
<dbReference type="PIRSF" id="PIRSF006278">
    <property type="entry name" value="ACCD_DCysDesulf"/>
    <property type="match status" value="1"/>
</dbReference>
<evidence type="ECO:0000313" key="7">
    <source>
        <dbReference type="EMBL" id="XDK26252.1"/>
    </source>
</evidence>
<feature type="modified residue" description="N6-(pyridoxal phosphate)lysine" evidence="5">
    <location>
        <position position="41"/>
    </location>
</feature>
<evidence type="ECO:0000256" key="3">
    <source>
        <dbReference type="ARBA" id="ARBA00022898"/>
    </source>
</evidence>
<organism evidence="7">
    <name type="scientific">Vibrio sp. HB236076</name>
    <dbReference type="NCBI Taxonomy" id="3232307"/>
    <lineage>
        <taxon>Bacteria</taxon>
        <taxon>Pseudomonadati</taxon>
        <taxon>Pseudomonadota</taxon>
        <taxon>Gammaproteobacteria</taxon>
        <taxon>Vibrionales</taxon>
        <taxon>Vibrionaceae</taxon>
        <taxon>Vibrio</taxon>
    </lineage>
</organism>
<dbReference type="Pfam" id="PF00291">
    <property type="entry name" value="PALP"/>
    <property type="match status" value="1"/>
</dbReference>
<name>A0AB39HHN5_9VIBR</name>
<keyword evidence="3 5" id="KW-0663">Pyridoxal phosphate</keyword>
<sequence length="304" mass="34609">MTNTSSLQLNLPTPITSHHFAGIDFYLKQDQLSHPLLSGNKARKFAWLLEQDKDAFSTITSYGSVQSNALVSLAAICQYKGWQLEFFVSHIPPWLNDVTFGNYWQAIQLGAKVIATHPYHPKEMMNKKQSLPTNCVIPEGGFWPQAKHGVKQLAQEILSWAHSQRIYSLTVALPSGTGTTSFFLQQVLAPYAIDVVTTPCVGNEHTLRKQWQALDAHGPQPIVLNRNRALPFGQLDSEAYQLWQSLHQNTGVEFDLLYDPFMWQALLQHREIKKPLLYIHQGGLIGNQSMIKRYQRLFNRRDNV</sequence>
<dbReference type="GO" id="GO:0019148">
    <property type="term" value="F:D-cysteine desulfhydrase activity"/>
    <property type="evidence" value="ECO:0007669"/>
    <property type="project" value="TreeGrafter"/>
</dbReference>
<dbReference type="RefSeq" id="WP_306101580.1">
    <property type="nucleotide sequence ID" value="NZ_CP162601.1"/>
</dbReference>
<dbReference type="PANTHER" id="PTHR43780:SF2">
    <property type="entry name" value="1-AMINOCYCLOPROPANE-1-CARBOXYLATE DEAMINASE-RELATED"/>
    <property type="match status" value="1"/>
</dbReference>
<dbReference type="PANTHER" id="PTHR43780">
    <property type="entry name" value="1-AMINOCYCLOPROPANE-1-CARBOXYLATE DEAMINASE-RELATED"/>
    <property type="match status" value="1"/>
</dbReference>
<dbReference type="KEGG" id="vih:AB0763_06335"/>
<reference evidence="7" key="1">
    <citation type="submission" date="2024-07" db="EMBL/GenBank/DDBJ databases">
        <title>Genome Analysis of a Potential Novel Vibrio Species Secreting pH- and Thermo-stable Alginate Lyase and its Application in Producing Alginate Oligosaccharides.</title>
        <authorList>
            <person name="Huang H."/>
            <person name="Bao K."/>
        </authorList>
    </citation>
    <scope>NUCLEOTIDE SEQUENCE</scope>
    <source>
        <strain evidence="7">HB236076</strain>
    </source>
</reference>
<feature type="active site" description="Nucleophile" evidence="4">
    <location>
        <position position="67"/>
    </location>
</feature>
<proteinExistence type="inferred from homology"/>
<evidence type="ECO:0000256" key="1">
    <source>
        <dbReference type="ARBA" id="ARBA00001933"/>
    </source>
</evidence>
<gene>
    <name evidence="7" type="ORF">AB0763_06335</name>
</gene>
<protein>
    <submittedName>
        <fullName evidence="7">Pyridoxal-phosphate dependent enzyme</fullName>
    </submittedName>
</protein>
<feature type="domain" description="Tryptophan synthase beta chain-like PALP" evidence="6">
    <location>
        <begin position="11"/>
        <end position="180"/>
    </location>
</feature>
<dbReference type="SUPFAM" id="SSF53686">
    <property type="entry name" value="Tryptophan synthase beta subunit-like PLP-dependent enzymes"/>
    <property type="match status" value="1"/>
</dbReference>
<dbReference type="InterPro" id="IPR036052">
    <property type="entry name" value="TrpB-like_PALP_sf"/>
</dbReference>
<evidence type="ECO:0000259" key="6">
    <source>
        <dbReference type="Pfam" id="PF00291"/>
    </source>
</evidence>
<dbReference type="InterPro" id="IPR001926">
    <property type="entry name" value="TrpB-like_PALP"/>
</dbReference>
<evidence type="ECO:0000256" key="4">
    <source>
        <dbReference type="PIRSR" id="PIRSR006278-1"/>
    </source>
</evidence>
<dbReference type="EMBL" id="CP162601">
    <property type="protein sequence ID" value="XDK26252.1"/>
    <property type="molecule type" value="Genomic_DNA"/>
</dbReference>
<dbReference type="AlphaFoldDB" id="A0AB39HHN5"/>
<evidence type="ECO:0000256" key="5">
    <source>
        <dbReference type="PIRSR" id="PIRSR006278-2"/>
    </source>
</evidence>
<dbReference type="Gene3D" id="3.40.50.1100">
    <property type="match status" value="2"/>
</dbReference>
<evidence type="ECO:0000256" key="2">
    <source>
        <dbReference type="ARBA" id="ARBA00008639"/>
    </source>
</evidence>
<comment type="cofactor">
    <cofactor evidence="1">
        <name>pyridoxal 5'-phosphate</name>
        <dbReference type="ChEBI" id="CHEBI:597326"/>
    </cofactor>
</comment>
<accession>A0AB39HHN5</accession>
<dbReference type="InterPro" id="IPR027278">
    <property type="entry name" value="ACCD_DCysDesulf"/>
</dbReference>